<evidence type="ECO:0000313" key="2">
    <source>
        <dbReference type="EMBL" id="BCA29090.1"/>
    </source>
</evidence>
<name>A0A1I0UK14_9GAMM</name>
<dbReference type="RefSeq" id="WP_074971811.1">
    <property type="nucleotide sequence ID" value="NZ_AP022213.1"/>
</dbReference>
<protein>
    <recommendedName>
        <fullName evidence="5">DUF3077 domain-containing protein</fullName>
    </recommendedName>
</protein>
<gene>
    <name evidence="2" type="ORF">PtoMrB4_30670</name>
    <name evidence="1" type="ORF">WP8S17C03_30130</name>
</gene>
<evidence type="ECO:0000313" key="1">
    <source>
        <dbReference type="EMBL" id="BBT16964.1"/>
    </source>
</evidence>
<dbReference type="GeneID" id="57398282"/>
<reference evidence="1 4" key="1">
    <citation type="submission" date="2019-12" db="EMBL/GenBank/DDBJ databases">
        <title>complete genome sequences of Pseudomonas otitidis str. WP8-S17-CRE-03 isolated from wastewater treatment plant effluent.</title>
        <authorList>
            <person name="Sekizuka T."/>
            <person name="Itokawa K."/>
            <person name="Yatsu K."/>
            <person name="Inamine Y."/>
            <person name="Kuroda M."/>
        </authorList>
    </citation>
    <scope>NUCLEOTIDE SEQUENCE [LARGE SCALE GENOMIC DNA]</scope>
    <source>
        <strain evidence="1 4">WP8-S17-CRE-03</strain>
    </source>
</reference>
<dbReference type="EMBL" id="AP022642">
    <property type="protein sequence ID" value="BCA29090.1"/>
    <property type="molecule type" value="Genomic_DNA"/>
</dbReference>
<dbReference type="KEGG" id="poj:PtoMrB4_30670"/>
<dbReference type="AlphaFoldDB" id="A0A1I0UK14"/>
<sequence>MTDLRPLSANPSGSSVLLLDGSRSYLDLQETAEYRLMAARDLLASFAYMEGSCADGRYLANVAEAANLLLSDAYDLLRAAREAVKRDRLSTVD</sequence>
<accession>A0A1I0UK14</accession>
<reference evidence="2 3" key="2">
    <citation type="journal article" date="2020" name="Microbiol. Resour. Announc.">
        <title>Complete genome sequence of Pseudomonas otitidis strain MrB4, isolated from Lake Biwa in Japan.</title>
        <authorList>
            <person name="Miyazaki K."/>
            <person name="Hase E."/>
            <person name="Maruya T."/>
        </authorList>
    </citation>
    <scope>NUCLEOTIDE SEQUENCE [LARGE SCALE GENOMIC DNA]</scope>
    <source>
        <strain evidence="2 3">MrB4</strain>
    </source>
</reference>
<dbReference type="EMBL" id="AP022213">
    <property type="protein sequence ID" value="BBT16964.1"/>
    <property type="molecule type" value="Genomic_DNA"/>
</dbReference>
<evidence type="ECO:0000313" key="3">
    <source>
        <dbReference type="Proteomes" id="UP000501237"/>
    </source>
</evidence>
<evidence type="ECO:0000313" key="4">
    <source>
        <dbReference type="Proteomes" id="UP000515591"/>
    </source>
</evidence>
<dbReference type="Proteomes" id="UP000515591">
    <property type="component" value="Chromosome"/>
</dbReference>
<proteinExistence type="predicted"/>
<organism evidence="2 3">
    <name type="scientific">Metapseudomonas otitidis</name>
    <dbReference type="NCBI Taxonomy" id="319939"/>
    <lineage>
        <taxon>Bacteria</taxon>
        <taxon>Pseudomonadati</taxon>
        <taxon>Pseudomonadota</taxon>
        <taxon>Gammaproteobacteria</taxon>
        <taxon>Pseudomonadales</taxon>
        <taxon>Pseudomonadaceae</taxon>
        <taxon>Metapseudomonas</taxon>
    </lineage>
</organism>
<evidence type="ECO:0008006" key="5">
    <source>
        <dbReference type="Google" id="ProtNLM"/>
    </source>
</evidence>
<dbReference type="Proteomes" id="UP000501237">
    <property type="component" value="Chromosome"/>
</dbReference>